<dbReference type="Proteomes" id="UP000799437">
    <property type="component" value="Unassembled WGS sequence"/>
</dbReference>
<dbReference type="GeneID" id="54486143"/>
<gene>
    <name evidence="2" type="ORF">EJ05DRAFT_48162</name>
</gene>
<accession>A0A6A6W4P1</accession>
<feature type="compositionally biased region" description="Basic and acidic residues" evidence="1">
    <location>
        <begin position="251"/>
        <end position="261"/>
    </location>
</feature>
<feature type="region of interest" description="Disordered" evidence="1">
    <location>
        <begin position="240"/>
        <end position="276"/>
    </location>
</feature>
<feature type="region of interest" description="Disordered" evidence="1">
    <location>
        <begin position="96"/>
        <end position="204"/>
    </location>
</feature>
<reference evidence="2" key="1">
    <citation type="journal article" date="2020" name="Stud. Mycol.">
        <title>101 Dothideomycetes genomes: a test case for predicting lifestyles and emergence of pathogens.</title>
        <authorList>
            <person name="Haridas S."/>
            <person name="Albert R."/>
            <person name="Binder M."/>
            <person name="Bloem J."/>
            <person name="Labutti K."/>
            <person name="Salamov A."/>
            <person name="Andreopoulos B."/>
            <person name="Baker S."/>
            <person name="Barry K."/>
            <person name="Bills G."/>
            <person name="Bluhm B."/>
            <person name="Cannon C."/>
            <person name="Castanera R."/>
            <person name="Culley D."/>
            <person name="Daum C."/>
            <person name="Ezra D."/>
            <person name="Gonzalez J."/>
            <person name="Henrissat B."/>
            <person name="Kuo A."/>
            <person name="Liang C."/>
            <person name="Lipzen A."/>
            <person name="Lutzoni F."/>
            <person name="Magnuson J."/>
            <person name="Mondo S."/>
            <person name="Nolan M."/>
            <person name="Ohm R."/>
            <person name="Pangilinan J."/>
            <person name="Park H.-J."/>
            <person name="Ramirez L."/>
            <person name="Alfaro M."/>
            <person name="Sun H."/>
            <person name="Tritt A."/>
            <person name="Yoshinaga Y."/>
            <person name="Zwiers L.-H."/>
            <person name="Turgeon B."/>
            <person name="Goodwin S."/>
            <person name="Spatafora J."/>
            <person name="Crous P."/>
            <person name="Grigoriev I."/>
        </authorList>
    </citation>
    <scope>NUCLEOTIDE SEQUENCE</scope>
    <source>
        <strain evidence="2">CBS 121739</strain>
    </source>
</reference>
<dbReference type="EMBL" id="ML996574">
    <property type="protein sequence ID" value="KAF2756926.1"/>
    <property type="molecule type" value="Genomic_DNA"/>
</dbReference>
<feature type="compositionally biased region" description="Basic and acidic residues" evidence="1">
    <location>
        <begin position="64"/>
        <end position="78"/>
    </location>
</feature>
<feature type="region of interest" description="Disordered" evidence="1">
    <location>
        <begin position="1"/>
        <end position="78"/>
    </location>
</feature>
<feature type="compositionally biased region" description="Polar residues" evidence="1">
    <location>
        <begin position="20"/>
        <end position="37"/>
    </location>
</feature>
<feature type="compositionally biased region" description="Pro residues" evidence="1">
    <location>
        <begin position="187"/>
        <end position="198"/>
    </location>
</feature>
<feature type="compositionally biased region" description="Basic and acidic residues" evidence="1">
    <location>
        <begin position="38"/>
        <end position="51"/>
    </location>
</feature>
<sequence length="290" mass="33054">MSSHTRSPPYSACPEHEYSVSRTIDTYSSPGHHQQVTPRRELNDQQLKDDKKDEEDMDVVSELQRTRISENPPRRVYSEDELISAQALLELGHGNKDIRNRIETERRPEQGMSAQAPAARPPFQAQPQGERLPREQHGRGGTVADRRPPYQLRRPIVPHHQIPPLPNTENRPIPYGLAGPRPAWQPVFPPRQPPPPPHRYQHAPWQPAFPQQQQRVEASGLPARSYTDYLGAQRLFIEQQEANRASQAQREQGRQGREQSRGHHAAGTELGQMNQRGCPCTVCVNARARR</sequence>
<evidence type="ECO:0000313" key="2">
    <source>
        <dbReference type="EMBL" id="KAF2756926.1"/>
    </source>
</evidence>
<dbReference type="RefSeq" id="XP_033599377.1">
    <property type="nucleotide sequence ID" value="XM_033745089.1"/>
</dbReference>
<keyword evidence="3" id="KW-1185">Reference proteome</keyword>
<evidence type="ECO:0000313" key="3">
    <source>
        <dbReference type="Proteomes" id="UP000799437"/>
    </source>
</evidence>
<protein>
    <submittedName>
        <fullName evidence="2">Uncharacterized protein</fullName>
    </submittedName>
</protein>
<feature type="compositionally biased region" description="Low complexity" evidence="1">
    <location>
        <begin position="114"/>
        <end position="128"/>
    </location>
</feature>
<proteinExistence type="predicted"/>
<name>A0A6A6W4P1_9PEZI</name>
<feature type="compositionally biased region" description="Basic and acidic residues" evidence="1">
    <location>
        <begin position="131"/>
        <end position="148"/>
    </location>
</feature>
<feature type="compositionally biased region" description="Basic and acidic residues" evidence="1">
    <location>
        <begin position="96"/>
        <end position="109"/>
    </location>
</feature>
<organism evidence="2 3">
    <name type="scientific">Pseudovirgaria hyperparasitica</name>
    <dbReference type="NCBI Taxonomy" id="470096"/>
    <lineage>
        <taxon>Eukaryota</taxon>
        <taxon>Fungi</taxon>
        <taxon>Dikarya</taxon>
        <taxon>Ascomycota</taxon>
        <taxon>Pezizomycotina</taxon>
        <taxon>Dothideomycetes</taxon>
        <taxon>Dothideomycetes incertae sedis</taxon>
        <taxon>Acrospermales</taxon>
        <taxon>Acrospermaceae</taxon>
        <taxon>Pseudovirgaria</taxon>
    </lineage>
</organism>
<dbReference type="AlphaFoldDB" id="A0A6A6W4P1"/>
<evidence type="ECO:0000256" key="1">
    <source>
        <dbReference type="SAM" id="MobiDB-lite"/>
    </source>
</evidence>